<gene>
    <name evidence="2" type="ORF">BDZ85DRAFT_280042</name>
</gene>
<reference evidence="3" key="1">
    <citation type="journal article" date="2020" name="Stud. Mycol.">
        <title>101 Dothideomycetes genomes: A test case for predicting lifestyles and emergence of pathogens.</title>
        <authorList>
            <person name="Haridas S."/>
            <person name="Albert R."/>
            <person name="Binder M."/>
            <person name="Bloem J."/>
            <person name="LaButti K."/>
            <person name="Salamov A."/>
            <person name="Andreopoulos B."/>
            <person name="Baker S."/>
            <person name="Barry K."/>
            <person name="Bills G."/>
            <person name="Bluhm B."/>
            <person name="Cannon C."/>
            <person name="Castanera R."/>
            <person name="Culley D."/>
            <person name="Daum C."/>
            <person name="Ezra D."/>
            <person name="Gonzalez J."/>
            <person name="Henrissat B."/>
            <person name="Kuo A."/>
            <person name="Liang C."/>
            <person name="Lipzen A."/>
            <person name="Lutzoni F."/>
            <person name="Magnuson J."/>
            <person name="Mondo S."/>
            <person name="Nolan M."/>
            <person name="Ohm R."/>
            <person name="Pangilinan J."/>
            <person name="Park H.-J."/>
            <person name="Ramirez L."/>
            <person name="Alfaro M."/>
            <person name="Sun H."/>
            <person name="Tritt A."/>
            <person name="Yoshinaga Y."/>
            <person name="Zwiers L.-H."/>
            <person name="Turgeon B."/>
            <person name="Goodwin S."/>
            <person name="Spatafora J."/>
            <person name="Crous P."/>
            <person name="Grigoriev I."/>
        </authorList>
    </citation>
    <scope>NUCLEOTIDE SEQUENCE [LARGE SCALE GENOMIC DNA]</scope>
    <source>
        <strain evidence="3">CECT 20119</strain>
    </source>
</reference>
<keyword evidence="3" id="KW-1185">Reference proteome</keyword>
<evidence type="ECO:0008006" key="4">
    <source>
        <dbReference type="Google" id="ProtNLM"/>
    </source>
</evidence>
<feature type="compositionally biased region" description="Acidic residues" evidence="1">
    <location>
        <begin position="323"/>
        <end position="340"/>
    </location>
</feature>
<dbReference type="OrthoDB" id="27483at2759"/>
<accession>A0A6A6GGG7</accession>
<proteinExistence type="predicted"/>
<protein>
    <recommendedName>
        <fullName evidence="4">Prolyl 4-hydroxylase alpha subunit Fe(2+) 2OG dioxygenase domain-containing protein</fullName>
    </recommendedName>
</protein>
<evidence type="ECO:0000256" key="1">
    <source>
        <dbReference type="SAM" id="MobiDB-lite"/>
    </source>
</evidence>
<dbReference type="PANTHER" id="PTHR33099">
    <property type="entry name" value="FE2OG DIOXYGENASE DOMAIN-CONTAINING PROTEIN"/>
    <property type="match status" value="1"/>
</dbReference>
<name>A0A6A6GGG7_9PEZI</name>
<evidence type="ECO:0000313" key="2">
    <source>
        <dbReference type="EMBL" id="KAF2224824.1"/>
    </source>
</evidence>
<dbReference type="Gene3D" id="2.60.120.620">
    <property type="entry name" value="q2cbj1_9rhob like domain"/>
    <property type="match status" value="1"/>
</dbReference>
<organism evidence="2 3">
    <name type="scientific">Elsinoe ampelina</name>
    <dbReference type="NCBI Taxonomy" id="302913"/>
    <lineage>
        <taxon>Eukaryota</taxon>
        <taxon>Fungi</taxon>
        <taxon>Dikarya</taxon>
        <taxon>Ascomycota</taxon>
        <taxon>Pezizomycotina</taxon>
        <taxon>Dothideomycetes</taxon>
        <taxon>Dothideomycetidae</taxon>
        <taxon>Myriangiales</taxon>
        <taxon>Elsinoaceae</taxon>
        <taxon>Elsinoe</taxon>
    </lineage>
</organism>
<feature type="region of interest" description="Disordered" evidence="1">
    <location>
        <begin position="319"/>
        <end position="346"/>
    </location>
</feature>
<sequence length="562" mass="62460">MDIYRIPGAGELQVDDLKESLESCFTSFDVPGGTFAHSARAAQYPNPGLHVEGVGLVSLPLTDASGLKSVAAQAPFGHRERTIVDETVRKTWEVDGGEVTFQNTAWEEWVEGTVLPEVLEGLGVGEGVEVDARLYKLLLYDEGALFRAHQDTEKEEGMFGTLVICLPSAHTDGDVRLTHNDTEIVWSSSKDSAFGVSYGAWYSDVIHEVKKITSGHRLVLTYNLINLSGDEELSAETVEESNSQLTEPLEQWLEANLVGYRNEIIQYLCWGLGHTYSEASLRLSNLKGEDLPLVKHVAAIAKRTGFTVLLATMEKDVSGPCEDGYEDDDYDPYDEDEDWDERQGGSGVNHTITDIVEQHLKLTKVVDLNGKLLAKGLVADEQNIIQEDLFDGVDPSRENYTPWQGNYGCESTQWYRQSVMMLVRDDQFPAILLADSFAGKGDINSIFHSLHRDMLSATPGDTRPAHLLGSALSTVENFVRNGSPDTRSSRRYHWSSESTTATLSDKALLAVAEYAMYLHEPWRMADIVSLMKKAPNSEYYQTFMEKWGTYSLPRTGAGFEEA</sequence>
<evidence type="ECO:0000313" key="3">
    <source>
        <dbReference type="Proteomes" id="UP000799538"/>
    </source>
</evidence>
<dbReference type="AlphaFoldDB" id="A0A6A6GGG7"/>
<dbReference type="PANTHER" id="PTHR33099:SF7">
    <property type="entry name" value="MYND-TYPE DOMAIN-CONTAINING PROTEIN"/>
    <property type="match status" value="1"/>
</dbReference>
<dbReference type="Proteomes" id="UP000799538">
    <property type="component" value="Unassembled WGS sequence"/>
</dbReference>
<dbReference type="EMBL" id="ML992504">
    <property type="protein sequence ID" value="KAF2224824.1"/>
    <property type="molecule type" value="Genomic_DNA"/>
</dbReference>